<evidence type="ECO:0008006" key="5">
    <source>
        <dbReference type="Google" id="ProtNLM"/>
    </source>
</evidence>
<dbReference type="PANTHER" id="PTHR30451:SF5">
    <property type="entry name" value="SLR0019 PROTEIN"/>
    <property type="match status" value="1"/>
</dbReference>
<feature type="signal peptide" evidence="2">
    <location>
        <begin position="1"/>
        <end position="24"/>
    </location>
</feature>
<proteinExistence type="predicted"/>
<dbReference type="EMBL" id="CP011805">
    <property type="protein sequence ID" value="AKM06397.1"/>
    <property type="molecule type" value="Genomic_DNA"/>
</dbReference>
<dbReference type="RefSeq" id="WP_150115211.1">
    <property type="nucleotide sequence ID" value="NZ_CP011805.1"/>
</dbReference>
<keyword evidence="4" id="KW-1185">Reference proteome</keyword>
<evidence type="ECO:0000256" key="2">
    <source>
        <dbReference type="SAM" id="SignalP"/>
    </source>
</evidence>
<dbReference type="GO" id="GO:0015473">
    <property type="term" value="F:fimbrial usher porin activity"/>
    <property type="evidence" value="ECO:0007669"/>
    <property type="project" value="InterPro"/>
</dbReference>
<dbReference type="OrthoDB" id="499138at2"/>
<dbReference type="AlphaFoldDB" id="A0A0G3X5B6"/>
<reference evidence="3 4" key="1">
    <citation type="submission" date="2015-06" db="EMBL/GenBank/DDBJ databases">
        <authorList>
            <person name="Kim K.M."/>
        </authorList>
    </citation>
    <scope>NUCLEOTIDE SEQUENCE [LARGE SCALE GENOMIC DNA]</scope>
    <source>
        <strain evidence="3 4">KCTC 22370</strain>
    </source>
</reference>
<sequence precursor="true">MSKRSAFCTLLLLSTGLYSTATSAGVRLPYSNVIDSLVGPEAVVTTLYQANSNSADPGATAIGSQQTGGSREDTAEGESGTGPSDEPVDNRSIDDIYREVFGSDRPVLASDEYVVRLNGINVGTFRLQPPEPQAGGGWIEGQFIETMITPNLIPEMVARFEGFGASEQVSFASLRASGLDVAFDRQRLVLEVGLPPQMRNRQLINLRARARQGSLDHVERAHISGYLNIRAGIDLLEDSRVRNPGVDRRAIDLDAALRFGPFVLEGEIDFDDRRTERRWRRNDVLLSYDDRDSLVRYEVGDLSIGRRPFQGSPRIAGAAAFRKFSINPYLNYRPVTSRDFELEQGARVEVFVNNLPLRTIDLPSGRYRLQDFSLIPSAINDIRLLVTYPSGRVEELLFPAFYDFELLDEGIRDFGVNVGVPYTVQNGRRDYDFGNYNILAYYRQGLTETLTGGASVEADETFVTLGVEAIWASPIGTFALNAGNDIRNPGPDSGLVTLQYRWRDADRDRDRTIDAFVQLSGREYRTLDQIFGDNLIQTQARIRVGQYVKDTIRAQLFAGYETYHPDIPTSYSVGLSLTGSFGRFQLGGSLEYRRDGDSSGLVGQISFTTSFGKTSVLGSYSTEENSMRAQFTRIEPYGIGAITAGGTVERTDRRDRESLRLGYVGNRFEAGVQQFANNYLTDDADASLVTEFRLGTALVMADGHFALSRPVSNSFAIFTGEGGDIAVDPQTRLGSVESRYIARSGGLGAAVVNNMTPYYNRVIRVDSEDASQVSSVANNLFVLNPDYRSGYSIALEETGGVAIIGNLVDIEGNPVDLAVGTYRVAGRQDDGEPQNIFTNRNGRFYIDDIEPGDEIEITLPGENGVYRIEVPNDALGLVSTDDVIRPAPNAQSSMSLTPGEDR</sequence>
<evidence type="ECO:0000313" key="3">
    <source>
        <dbReference type="EMBL" id="AKM06397.1"/>
    </source>
</evidence>
<protein>
    <recommendedName>
        <fullName evidence="5">Fimbrial biogenesis outer membrane usher protein</fullName>
    </recommendedName>
</protein>
<dbReference type="STRING" id="543877.AM2010_309"/>
<gene>
    <name evidence="3" type="ORF">AM2010_309</name>
</gene>
<evidence type="ECO:0000313" key="4">
    <source>
        <dbReference type="Proteomes" id="UP000037643"/>
    </source>
</evidence>
<keyword evidence="2" id="KW-0732">Signal</keyword>
<dbReference type="PATRIC" id="fig|543877.4.peg.311"/>
<accession>A0A0G3X5B6</accession>
<feature type="region of interest" description="Disordered" evidence="1">
    <location>
        <begin position="54"/>
        <end position="91"/>
    </location>
</feature>
<feature type="chain" id="PRO_5005186225" description="Fimbrial biogenesis outer membrane usher protein" evidence="2">
    <location>
        <begin position="25"/>
        <end position="902"/>
    </location>
</feature>
<dbReference type="GO" id="GO:0009279">
    <property type="term" value="C:cell outer membrane"/>
    <property type="evidence" value="ECO:0007669"/>
    <property type="project" value="TreeGrafter"/>
</dbReference>
<name>A0A0G3X5B6_9SPHN</name>
<dbReference type="GO" id="GO:0009297">
    <property type="term" value="P:pilus assembly"/>
    <property type="evidence" value="ECO:0007669"/>
    <property type="project" value="InterPro"/>
</dbReference>
<evidence type="ECO:0000256" key="1">
    <source>
        <dbReference type="SAM" id="MobiDB-lite"/>
    </source>
</evidence>
<dbReference type="Proteomes" id="UP000037643">
    <property type="component" value="Chromosome"/>
</dbReference>
<organism evidence="3 4">
    <name type="scientific">Pelagerythrobacter marensis</name>
    <dbReference type="NCBI Taxonomy" id="543877"/>
    <lineage>
        <taxon>Bacteria</taxon>
        <taxon>Pseudomonadati</taxon>
        <taxon>Pseudomonadota</taxon>
        <taxon>Alphaproteobacteria</taxon>
        <taxon>Sphingomonadales</taxon>
        <taxon>Erythrobacteraceae</taxon>
        <taxon>Pelagerythrobacter</taxon>
    </lineage>
</organism>
<dbReference type="PANTHER" id="PTHR30451">
    <property type="entry name" value="OUTER MEMBRANE USHER PROTEIN"/>
    <property type="match status" value="1"/>
</dbReference>
<dbReference type="InterPro" id="IPR000015">
    <property type="entry name" value="Fimb_usher"/>
</dbReference>
<dbReference type="KEGG" id="amx:AM2010_309"/>